<dbReference type="InterPro" id="IPR003369">
    <property type="entry name" value="TatA/B/E"/>
</dbReference>
<keyword evidence="11" id="KW-1185">Reference proteome</keyword>
<evidence type="ECO:0000256" key="1">
    <source>
        <dbReference type="ARBA" id="ARBA00004167"/>
    </source>
</evidence>
<dbReference type="Pfam" id="PF02416">
    <property type="entry name" value="TatA_B_E"/>
    <property type="match status" value="1"/>
</dbReference>
<accession>A0A2A4B859</accession>
<evidence type="ECO:0000256" key="6">
    <source>
        <dbReference type="ARBA" id="ARBA00022989"/>
    </source>
</evidence>
<dbReference type="GO" id="GO:0043953">
    <property type="term" value="P:protein transport by the Tat complex"/>
    <property type="evidence" value="ECO:0007669"/>
    <property type="project" value="InterPro"/>
</dbReference>
<dbReference type="Gene3D" id="1.20.5.3310">
    <property type="match status" value="1"/>
</dbReference>
<dbReference type="GO" id="GO:0008320">
    <property type="term" value="F:protein transmembrane transporter activity"/>
    <property type="evidence" value="ECO:0007669"/>
    <property type="project" value="InterPro"/>
</dbReference>
<dbReference type="PANTHER" id="PTHR33162">
    <property type="entry name" value="SEC-INDEPENDENT PROTEIN TRANSLOCASE PROTEIN TATA, CHLOROPLASTIC"/>
    <property type="match status" value="1"/>
</dbReference>
<reference evidence="10 11" key="1">
    <citation type="submission" date="2017-09" db="EMBL/GenBank/DDBJ databases">
        <title>Sphingomonas spermidinifaciens 9NM-10, whole genome shotgun sequence.</title>
        <authorList>
            <person name="Feng G."/>
            <person name="Zhu H."/>
        </authorList>
    </citation>
    <scope>NUCLEOTIDE SEQUENCE [LARGE SCALE GENOMIC DNA]</scope>
    <source>
        <strain evidence="10 11">9NM-10</strain>
    </source>
</reference>
<keyword evidence="4" id="KW-0812">Transmembrane</keyword>
<organism evidence="10 11">
    <name type="scientific">Sphingomonas spermidinifaciens</name>
    <dbReference type="NCBI Taxonomy" id="1141889"/>
    <lineage>
        <taxon>Bacteria</taxon>
        <taxon>Pseudomonadati</taxon>
        <taxon>Pseudomonadota</taxon>
        <taxon>Alphaproteobacteria</taxon>
        <taxon>Sphingomonadales</taxon>
        <taxon>Sphingomonadaceae</taxon>
        <taxon>Sphingomonas</taxon>
    </lineage>
</organism>
<keyword evidence="3" id="KW-1003">Cell membrane</keyword>
<comment type="subcellular location">
    <subcellularLocation>
        <location evidence="1">Membrane</location>
        <topology evidence="1">Single-pass membrane protein</topology>
    </subcellularLocation>
</comment>
<evidence type="ECO:0000256" key="8">
    <source>
        <dbReference type="ARBA" id="ARBA00023136"/>
    </source>
</evidence>
<keyword evidence="8" id="KW-0472">Membrane</keyword>
<dbReference type="PANTHER" id="PTHR33162:SF1">
    <property type="entry name" value="SEC-INDEPENDENT PROTEIN TRANSLOCASE PROTEIN TATA, CHLOROPLASTIC"/>
    <property type="match status" value="1"/>
</dbReference>
<sequence>MLDFNMSEMVVVAIVALLVIGPKDLPKAMRFVGYWVGRARGVARQFRSGFDSMVREAELAEMEKKWAEENARIMREHPPEPAAQPVAQPVALEGPPAPDTATDPALLPVPDADDGPVTTPPPVIRDEPGDPADPAAKGQS</sequence>
<gene>
    <name evidence="10" type="primary">tatB</name>
    <name evidence="10" type="ORF">COC42_06400</name>
</gene>
<feature type="compositionally biased region" description="Low complexity" evidence="9">
    <location>
        <begin position="99"/>
        <end position="110"/>
    </location>
</feature>
<dbReference type="OrthoDB" id="7206969at2"/>
<keyword evidence="5" id="KW-0653">Protein transport</keyword>
<evidence type="ECO:0000256" key="9">
    <source>
        <dbReference type="SAM" id="MobiDB-lite"/>
    </source>
</evidence>
<evidence type="ECO:0000256" key="3">
    <source>
        <dbReference type="ARBA" id="ARBA00022475"/>
    </source>
</evidence>
<keyword evidence="7" id="KW-0811">Translocation</keyword>
<dbReference type="RefSeq" id="WP_096342343.1">
    <property type="nucleotide sequence ID" value="NZ_NWMW01000001.1"/>
</dbReference>
<evidence type="ECO:0000313" key="11">
    <source>
        <dbReference type="Proteomes" id="UP000218366"/>
    </source>
</evidence>
<evidence type="ECO:0000256" key="4">
    <source>
        <dbReference type="ARBA" id="ARBA00022692"/>
    </source>
</evidence>
<comment type="caution">
    <text evidence="10">The sequence shown here is derived from an EMBL/GenBank/DDBJ whole genome shotgun (WGS) entry which is preliminary data.</text>
</comment>
<keyword evidence="6" id="KW-1133">Transmembrane helix</keyword>
<dbReference type="NCBIfam" id="TIGR01410">
    <property type="entry name" value="tatB"/>
    <property type="match status" value="1"/>
</dbReference>
<evidence type="ECO:0000313" key="10">
    <source>
        <dbReference type="EMBL" id="PCD03948.1"/>
    </source>
</evidence>
<proteinExistence type="predicted"/>
<keyword evidence="2" id="KW-0813">Transport</keyword>
<dbReference type="AlphaFoldDB" id="A0A2A4B859"/>
<protein>
    <submittedName>
        <fullName evidence="10">Twin-arginine translocase subunit TatB</fullName>
    </submittedName>
</protein>
<dbReference type="PRINTS" id="PR01506">
    <property type="entry name" value="TATBPROTEIN"/>
</dbReference>
<dbReference type="EMBL" id="NWMW01000001">
    <property type="protein sequence ID" value="PCD03948.1"/>
    <property type="molecule type" value="Genomic_DNA"/>
</dbReference>
<evidence type="ECO:0000256" key="5">
    <source>
        <dbReference type="ARBA" id="ARBA00022927"/>
    </source>
</evidence>
<dbReference type="InterPro" id="IPR018448">
    <property type="entry name" value="TatB"/>
</dbReference>
<evidence type="ECO:0000256" key="7">
    <source>
        <dbReference type="ARBA" id="ARBA00023010"/>
    </source>
</evidence>
<feature type="region of interest" description="Disordered" evidence="9">
    <location>
        <begin position="70"/>
        <end position="140"/>
    </location>
</feature>
<feature type="compositionally biased region" description="Basic and acidic residues" evidence="9">
    <location>
        <begin position="70"/>
        <end position="79"/>
    </location>
</feature>
<name>A0A2A4B859_9SPHN</name>
<dbReference type="GO" id="GO:0016020">
    <property type="term" value="C:membrane"/>
    <property type="evidence" value="ECO:0007669"/>
    <property type="project" value="UniProtKB-SubCell"/>
</dbReference>
<evidence type="ECO:0000256" key="2">
    <source>
        <dbReference type="ARBA" id="ARBA00022448"/>
    </source>
</evidence>
<dbReference type="Proteomes" id="UP000218366">
    <property type="component" value="Unassembled WGS sequence"/>
</dbReference>